<evidence type="ECO:0000313" key="5">
    <source>
        <dbReference type="Proteomes" id="UP001211907"/>
    </source>
</evidence>
<dbReference type="Gene3D" id="1.10.510.10">
    <property type="entry name" value="Transferase(Phosphotransferase) domain 1"/>
    <property type="match status" value="1"/>
</dbReference>
<protein>
    <recommendedName>
        <fullName evidence="3">Protein kinase domain-containing protein</fullName>
    </recommendedName>
</protein>
<dbReference type="InterPro" id="IPR000719">
    <property type="entry name" value="Prot_kinase_dom"/>
</dbReference>
<dbReference type="EMBL" id="JADGJH010000248">
    <property type="protein sequence ID" value="KAJ3132466.1"/>
    <property type="molecule type" value="Genomic_DNA"/>
</dbReference>
<dbReference type="SUPFAM" id="SSF56112">
    <property type="entry name" value="Protein kinase-like (PK-like)"/>
    <property type="match status" value="1"/>
</dbReference>
<keyword evidence="2" id="KW-0067">ATP-binding</keyword>
<dbReference type="InterPro" id="IPR011009">
    <property type="entry name" value="Kinase-like_dom_sf"/>
</dbReference>
<dbReference type="InterPro" id="IPR050629">
    <property type="entry name" value="STE20/SPS1-PAK"/>
</dbReference>
<dbReference type="AlphaFoldDB" id="A0AAD5XGH3"/>
<evidence type="ECO:0000313" key="4">
    <source>
        <dbReference type="EMBL" id="KAJ3132466.1"/>
    </source>
</evidence>
<name>A0AAD5XGH3_9FUNG</name>
<keyword evidence="1" id="KW-0547">Nucleotide-binding</keyword>
<gene>
    <name evidence="4" type="ORF">HK100_005267</name>
</gene>
<comment type="caution">
    <text evidence="4">The sequence shown here is derived from an EMBL/GenBank/DDBJ whole genome shotgun (WGS) entry which is preliminary data.</text>
</comment>
<evidence type="ECO:0000256" key="1">
    <source>
        <dbReference type="ARBA" id="ARBA00022741"/>
    </source>
</evidence>
<dbReference type="Proteomes" id="UP001211907">
    <property type="component" value="Unassembled WGS sequence"/>
</dbReference>
<sequence>MGCGSVRYMAPECFHPNYVSTNPNIKQFKDKKQPGAFASMSSKNGYPPASSDVWALGVILINLLFAKNPWFEAHPSDPIFSTFVSSNPNILRQQFSLSPYFDASLRRCFDLDPRRRCSVHDLKILVENMPHFVGDCVPAFIDPHGPSHDLLKDKSAALKRNHFNSPKLKSDKTVSSRDKNTPGLIIPPGVSIPLEQIQIIFDRSHDRKSSVSKPLSLSSNSTIITDEIVNFIPSKTVNSHVATSQTSTSTIAPSNSVIQVITASKSIAANRTTSHKTRSFSSGVKQTEKFNVHQQQLLQQPILSNAGCIKSDDSSSHLLNIKPNKNYVVQTTTMLSENVKIEITGDCPYSDVAKPDLPLNLIPNISEEDASTSTFKSIQSGEVTEIVLLADVDKHKKAVQKHSIEDDHKNFIQISCSETSKKSASGRFLMGNNDALKEIIIARSDTDVDDYEVVHNDFYDEWEWETI</sequence>
<organism evidence="4 5">
    <name type="scientific">Physocladia obscura</name>
    <dbReference type="NCBI Taxonomy" id="109957"/>
    <lineage>
        <taxon>Eukaryota</taxon>
        <taxon>Fungi</taxon>
        <taxon>Fungi incertae sedis</taxon>
        <taxon>Chytridiomycota</taxon>
        <taxon>Chytridiomycota incertae sedis</taxon>
        <taxon>Chytridiomycetes</taxon>
        <taxon>Chytridiales</taxon>
        <taxon>Chytriomycetaceae</taxon>
        <taxon>Physocladia</taxon>
    </lineage>
</organism>
<reference evidence="4" key="1">
    <citation type="submission" date="2020-05" db="EMBL/GenBank/DDBJ databases">
        <title>Phylogenomic resolution of chytrid fungi.</title>
        <authorList>
            <person name="Stajich J.E."/>
            <person name="Amses K."/>
            <person name="Simmons R."/>
            <person name="Seto K."/>
            <person name="Myers J."/>
            <person name="Bonds A."/>
            <person name="Quandt C.A."/>
            <person name="Barry K."/>
            <person name="Liu P."/>
            <person name="Grigoriev I."/>
            <person name="Longcore J.E."/>
            <person name="James T.Y."/>
        </authorList>
    </citation>
    <scope>NUCLEOTIDE SEQUENCE</scope>
    <source>
        <strain evidence="4">JEL0513</strain>
    </source>
</reference>
<evidence type="ECO:0000259" key="3">
    <source>
        <dbReference type="PROSITE" id="PS50011"/>
    </source>
</evidence>
<feature type="domain" description="Protein kinase" evidence="3">
    <location>
        <begin position="1"/>
        <end position="132"/>
    </location>
</feature>
<dbReference type="PANTHER" id="PTHR48012:SF26">
    <property type="entry name" value="SERINE_THREONINE-PROTEIN KINASE DDB_G0283821-RELATED"/>
    <property type="match status" value="1"/>
</dbReference>
<dbReference type="GO" id="GO:0005524">
    <property type="term" value="F:ATP binding"/>
    <property type="evidence" value="ECO:0007669"/>
    <property type="project" value="UniProtKB-KW"/>
</dbReference>
<dbReference type="PANTHER" id="PTHR48012">
    <property type="entry name" value="STERILE20-LIKE KINASE, ISOFORM B-RELATED"/>
    <property type="match status" value="1"/>
</dbReference>
<evidence type="ECO:0000256" key="2">
    <source>
        <dbReference type="ARBA" id="ARBA00022840"/>
    </source>
</evidence>
<proteinExistence type="predicted"/>
<dbReference type="GO" id="GO:0005737">
    <property type="term" value="C:cytoplasm"/>
    <property type="evidence" value="ECO:0007669"/>
    <property type="project" value="TreeGrafter"/>
</dbReference>
<keyword evidence="5" id="KW-1185">Reference proteome</keyword>
<dbReference type="PROSITE" id="PS50011">
    <property type="entry name" value="PROTEIN_KINASE_DOM"/>
    <property type="match status" value="1"/>
</dbReference>
<dbReference type="GO" id="GO:0004674">
    <property type="term" value="F:protein serine/threonine kinase activity"/>
    <property type="evidence" value="ECO:0007669"/>
    <property type="project" value="TreeGrafter"/>
</dbReference>
<accession>A0AAD5XGH3</accession>